<sequence>MTNPTLEQVAAAIRASWSADTCDPTDRPTWSAANPSRGQCGTTALVLHDYFGGDLMFADVLYADGTKQGHHYWNVFPDGSELDLAGDQFLPHEVLQTGRVVVRPPGPPKRCVEEYALLSRRVTAELKLVTAATR</sequence>
<comment type="caution">
    <text evidence="1">The sequence shown here is derived from an EMBL/GenBank/DDBJ whole genome shotgun (WGS) entry which is preliminary data.</text>
</comment>
<organism evidence="1 2">
    <name type="scientific">Knoellia koreensis</name>
    <dbReference type="NCBI Taxonomy" id="2730921"/>
    <lineage>
        <taxon>Bacteria</taxon>
        <taxon>Bacillati</taxon>
        <taxon>Actinomycetota</taxon>
        <taxon>Actinomycetes</taxon>
        <taxon>Micrococcales</taxon>
        <taxon>Intrasporangiaceae</taxon>
        <taxon>Knoellia</taxon>
    </lineage>
</organism>
<dbReference type="Proteomes" id="UP000588586">
    <property type="component" value="Unassembled WGS sequence"/>
</dbReference>
<protein>
    <submittedName>
        <fullName evidence="1">Uncharacterized protein</fullName>
    </submittedName>
</protein>
<dbReference type="AlphaFoldDB" id="A0A849HF74"/>
<dbReference type="EMBL" id="JABEPQ010000002">
    <property type="protein sequence ID" value="NNM46585.1"/>
    <property type="molecule type" value="Genomic_DNA"/>
</dbReference>
<keyword evidence="2" id="KW-1185">Reference proteome</keyword>
<name>A0A849HF74_9MICO</name>
<dbReference type="Pfam" id="PF24585">
    <property type="entry name" value="YunG"/>
    <property type="match status" value="1"/>
</dbReference>
<evidence type="ECO:0000313" key="1">
    <source>
        <dbReference type="EMBL" id="NNM46585.1"/>
    </source>
</evidence>
<accession>A0A849HF74</accession>
<reference evidence="1 2" key="1">
    <citation type="submission" date="2020-04" db="EMBL/GenBank/DDBJ databases">
        <title>Knoellia sp. isolate from air conditioner.</title>
        <authorList>
            <person name="Chea S."/>
            <person name="Kim D.-U."/>
        </authorList>
    </citation>
    <scope>NUCLEOTIDE SEQUENCE [LARGE SCALE GENOMIC DNA]</scope>
    <source>
        <strain evidence="1 2">DB2414S</strain>
    </source>
</reference>
<dbReference type="RefSeq" id="WP_171243672.1">
    <property type="nucleotide sequence ID" value="NZ_JABEPQ010000002.1"/>
</dbReference>
<evidence type="ECO:0000313" key="2">
    <source>
        <dbReference type="Proteomes" id="UP000588586"/>
    </source>
</evidence>
<gene>
    <name evidence="1" type="ORF">HJG52_11280</name>
</gene>
<proteinExistence type="predicted"/>
<dbReference type="InterPro" id="IPR056238">
    <property type="entry name" value="YunG-like"/>
</dbReference>